<dbReference type="InterPro" id="IPR005467">
    <property type="entry name" value="His_kinase_dom"/>
</dbReference>
<feature type="domain" description="Response regulatory" evidence="5">
    <location>
        <begin position="574"/>
        <end position="694"/>
    </location>
</feature>
<feature type="modified residue" description="4-aspartylphosphate" evidence="2">
    <location>
        <position position="623"/>
    </location>
</feature>
<feature type="domain" description="Histidine kinase" evidence="4">
    <location>
        <begin position="328"/>
        <end position="544"/>
    </location>
</feature>
<sequence length="696" mass="78654">MCNQEEIKEVLGKYTYSSGYQRLELIGFTALFAGIIGISIEFAARQLNENIEYKLIFILANLLNFIQLRALKAFPKIVLPFSYLLGEFWNLVFIYLSYGSRSKQGVLWSQLATYILFYYQTYMLKSFKHCTFFSVKQTLLWLVPALYYSDKDFPSILEIVSASALLCFMLCAITYFEYKKDKDICEARKLMQCMSDEMALILDTIPDFILVISENQGKVFSNASFNLLIKDLNVKEFFSQCFYKSNFECSSENSKLIDDIYESLKLPEGAQVPFGITENNSILIDWHGKIINFRHSKAIILSGRNVTKIATLEKKNAENEYRSALMSTVSHELRTPTNAILTIANLIKESCELSELNKERIEILIGSCSYQLCLINDLLDYAQIVAGCLKIFKVPINISQLVTECTRCIEVQLGTHIKLAKKMKRVPEILISDPNRLKQIILNLLSNARKFTKKGCISLQLSYSRPYLKIKCSDTGIGIAPEKLSKLFSQFGRLEESCTINPQGVGLGLAISNMLATKLGGNGINVTSKQGQGSCFSLIILAEEPEIILNDVADEDAQITLPSMLVKTLCTKFQVLIVDDIYFNIMAYSHILKSEGLICDYALNGEEAIEKILETDYSCIIMDCEMPILDGWETTKRIHKMKSLGTIKVLPPIIGATAHTDEGIREKCLDSGMHDVIIKPCPKEDLIDIIKYWILA</sequence>
<dbReference type="InterPro" id="IPR004358">
    <property type="entry name" value="Sig_transdc_His_kin-like_C"/>
</dbReference>
<keyword evidence="3" id="KW-0812">Transmembrane</keyword>
<keyword evidence="1 2" id="KW-0597">Phosphoprotein</keyword>
<dbReference type="GO" id="GO:0000155">
    <property type="term" value="F:phosphorelay sensor kinase activity"/>
    <property type="evidence" value="ECO:0007669"/>
    <property type="project" value="InterPro"/>
</dbReference>
<dbReference type="Pfam" id="PF00512">
    <property type="entry name" value="HisKA"/>
    <property type="match status" value="1"/>
</dbReference>
<evidence type="ECO:0000256" key="1">
    <source>
        <dbReference type="ARBA" id="ARBA00022553"/>
    </source>
</evidence>
<dbReference type="PANTHER" id="PTHR43719">
    <property type="entry name" value="TWO-COMPONENT HISTIDINE KINASE"/>
    <property type="match status" value="1"/>
</dbReference>
<organism evidence="6 7">
    <name type="scientific">Stentor coeruleus</name>
    <dbReference type="NCBI Taxonomy" id="5963"/>
    <lineage>
        <taxon>Eukaryota</taxon>
        <taxon>Sar</taxon>
        <taxon>Alveolata</taxon>
        <taxon>Ciliophora</taxon>
        <taxon>Postciliodesmatophora</taxon>
        <taxon>Heterotrichea</taxon>
        <taxon>Heterotrichida</taxon>
        <taxon>Stentoridae</taxon>
        <taxon>Stentor</taxon>
    </lineage>
</organism>
<feature type="transmembrane region" description="Helical" evidence="3">
    <location>
        <begin position="25"/>
        <end position="44"/>
    </location>
</feature>
<dbReference type="InterPro" id="IPR036097">
    <property type="entry name" value="HisK_dim/P_sf"/>
</dbReference>
<reference evidence="6 7" key="1">
    <citation type="submission" date="2016-11" db="EMBL/GenBank/DDBJ databases">
        <title>The macronuclear genome of Stentor coeruleus: a giant cell with tiny introns.</title>
        <authorList>
            <person name="Slabodnick M."/>
            <person name="Ruby J.G."/>
            <person name="Reiff S.B."/>
            <person name="Swart E.C."/>
            <person name="Gosai S."/>
            <person name="Prabakaran S."/>
            <person name="Witkowska E."/>
            <person name="Larue G.E."/>
            <person name="Fisher S."/>
            <person name="Freeman R.M."/>
            <person name="Gunawardena J."/>
            <person name="Chu W."/>
            <person name="Stover N.A."/>
            <person name="Gregory B.D."/>
            <person name="Nowacki M."/>
            <person name="Derisi J."/>
            <person name="Roy S.W."/>
            <person name="Marshall W.F."/>
            <person name="Sood P."/>
        </authorList>
    </citation>
    <scope>NUCLEOTIDE SEQUENCE [LARGE SCALE GENOMIC DNA]</scope>
    <source>
        <strain evidence="6">WM001</strain>
    </source>
</reference>
<dbReference type="CDD" id="cd00082">
    <property type="entry name" value="HisKA"/>
    <property type="match status" value="1"/>
</dbReference>
<dbReference type="Gene3D" id="3.30.565.10">
    <property type="entry name" value="Histidine kinase-like ATPase, C-terminal domain"/>
    <property type="match status" value="1"/>
</dbReference>
<comment type="caution">
    <text evidence="6">The sequence shown here is derived from an EMBL/GenBank/DDBJ whole genome shotgun (WGS) entry which is preliminary data.</text>
</comment>
<evidence type="ECO:0000259" key="4">
    <source>
        <dbReference type="PROSITE" id="PS50109"/>
    </source>
</evidence>
<dbReference type="SUPFAM" id="SSF52172">
    <property type="entry name" value="CheY-like"/>
    <property type="match status" value="1"/>
</dbReference>
<dbReference type="InterPro" id="IPR050956">
    <property type="entry name" value="2C_system_His_kinase"/>
</dbReference>
<dbReference type="InterPro" id="IPR011006">
    <property type="entry name" value="CheY-like_superfamily"/>
</dbReference>
<dbReference type="InterPro" id="IPR001789">
    <property type="entry name" value="Sig_transdc_resp-reg_receiver"/>
</dbReference>
<dbReference type="CDD" id="cd17546">
    <property type="entry name" value="REC_hyHK_CKI1_RcsC-like"/>
    <property type="match status" value="1"/>
</dbReference>
<keyword evidence="3" id="KW-1133">Transmembrane helix</keyword>
<accession>A0A1R2CNE9</accession>
<dbReference type="SMART" id="SM00387">
    <property type="entry name" value="HATPase_c"/>
    <property type="match status" value="1"/>
</dbReference>
<evidence type="ECO:0000256" key="3">
    <source>
        <dbReference type="SAM" id="Phobius"/>
    </source>
</evidence>
<dbReference type="SUPFAM" id="SSF47384">
    <property type="entry name" value="Homodimeric domain of signal transducing histidine kinase"/>
    <property type="match status" value="1"/>
</dbReference>
<dbReference type="Proteomes" id="UP000187209">
    <property type="component" value="Unassembled WGS sequence"/>
</dbReference>
<dbReference type="InterPro" id="IPR036890">
    <property type="entry name" value="HATPase_C_sf"/>
</dbReference>
<dbReference type="PROSITE" id="PS50110">
    <property type="entry name" value="RESPONSE_REGULATORY"/>
    <property type="match status" value="1"/>
</dbReference>
<evidence type="ECO:0000313" key="6">
    <source>
        <dbReference type="EMBL" id="OMJ90547.1"/>
    </source>
</evidence>
<dbReference type="SMART" id="SM00448">
    <property type="entry name" value="REC"/>
    <property type="match status" value="1"/>
</dbReference>
<dbReference type="AlphaFoldDB" id="A0A1R2CNE9"/>
<feature type="transmembrane region" description="Helical" evidence="3">
    <location>
        <begin position="77"/>
        <end position="98"/>
    </location>
</feature>
<dbReference type="PRINTS" id="PR00344">
    <property type="entry name" value="BCTRLSENSOR"/>
</dbReference>
<dbReference type="PROSITE" id="PS50109">
    <property type="entry name" value="HIS_KIN"/>
    <property type="match status" value="1"/>
</dbReference>
<protein>
    <recommendedName>
        <fullName evidence="8">Histidine kinase</fullName>
    </recommendedName>
</protein>
<dbReference type="SUPFAM" id="SSF55874">
    <property type="entry name" value="ATPase domain of HSP90 chaperone/DNA topoisomerase II/histidine kinase"/>
    <property type="match status" value="1"/>
</dbReference>
<keyword evidence="3" id="KW-0472">Membrane</keyword>
<dbReference type="Gene3D" id="1.10.287.130">
    <property type="match status" value="1"/>
</dbReference>
<proteinExistence type="predicted"/>
<dbReference type="Pfam" id="PF00072">
    <property type="entry name" value="Response_reg"/>
    <property type="match status" value="1"/>
</dbReference>
<dbReference type="PANTHER" id="PTHR43719:SF28">
    <property type="entry name" value="PEROXIDE STRESS-ACTIVATED HISTIDINE KINASE MAK1-RELATED"/>
    <property type="match status" value="1"/>
</dbReference>
<gene>
    <name evidence="6" type="ORF">SteCoe_7039</name>
</gene>
<dbReference type="SMART" id="SM00388">
    <property type="entry name" value="HisKA"/>
    <property type="match status" value="1"/>
</dbReference>
<dbReference type="Gene3D" id="3.40.50.2300">
    <property type="match status" value="1"/>
</dbReference>
<dbReference type="InterPro" id="IPR003661">
    <property type="entry name" value="HisK_dim/P_dom"/>
</dbReference>
<evidence type="ECO:0008006" key="8">
    <source>
        <dbReference type="Google" id="ProtNLM"/>
    </source>
</evidence>
<evidence type="ECO:0000256" key="2">
    <source>
        <dbReference type="PROSITE-ProRule" id="PRU00169"/>
    </source>
</evidence>
<feature type="transmembrane region" description="Helical" evidence="3">
    <location>
        <begin position="105"/>
        <end position="122"/>
    </location>
</feature>
<dbReference type="OrthoDB" id="449174at2759"/>
<evidence type="ECO:0000313" key="7">
    <source>
        <dbReference type="Proteomes" id="UP000187209"/>
    </source>
</evidence>
<keyword evidence="7" id="KW-1185">Reference proteome</keyword>
<evidence type="ECO:0000259" key="5">
    <source>
        <dbReference type="PROSITE" id="PS50110"/>
    </source>
</evidence>
<dbReference type="Pfam" id="PF02518">
    <property type="entry name" value="HATPase_c"/>
    <property type="match status" value="1"/>
</dbReference>
<dbReference type="EMBL" id="MPUH01000100">
    <property type="protein sequence ID" value="OMJ90547.1"/>
    <property type="molecule type" value="Genomic_DNA"/>
</dbReference>
<dbReference type="InterPro" id="IPR003594">
    <property type="entry name" value="HATPase_dom"/>
</dbReference>
<name>A0A1R2CNE9_9CILI</name>